<evidence type="ECO:0000256" key="4">
    <source>
        <dbReference type="SAM" id="SignalP"/>
    </source>
</evidence>
<feature type="chain" id="PRO_5047527012" evidence="4">
    <location>
        <begin position="26"/>
        <end position="959"/>
    </location>
</feature>
<dbReference type="InterPro" id="IPR050640">
    <property type="entry name" value="Bact_2-comp_sensor_kinase"/>
</dbReference>
<keyword evidence="4" id="KW-0732">Signal</keyword>
<dbReference type="EMBL" id="JAGUCO010000019">
    <property type="protein sequence ID" value="MBS2100175.1"/>
    <property type="molecule type" value="Genomic_DNA"/>
</dbReference>
<evidence type="ECO:0000259" key="5">
    <source>
        <dbReference type="PROSITE" id="PS51352"/>
    </source>
</evidence>
<evidence type="ECO:0000256" key="1">
    <source>
        <dbReference type="SAM" id="Coils"/>
    </source>
</evidence>
<dbReference type="Proteomes" id="UP000708576">
    <property type="component" value="Unassembled WGS sequence"/>
</dbReference>
<keyword evidence="3" id="KW-0472">Membrane</keyword>
<dbReference type="Gene3D" id="3.30.565.10">
    <property type="entry name" value="Histidine kinase-like ATPase, C-terminal domain"/>
    <property type="match status" value="1"/>
</dbReference>
<keyword evidence="3" id="KW-0812">Transmembrane</keyword>
<dbReference type="PANTHER" id="PTHR34220">
    <property type="entry name" value="SENSOR HISTIDINE KINASE YPDA"/>
    <property type="match status" value="1"/>
</dbReference>
<proteinExistence type="predicted"/>
<keyword evidence="3" id="KW-1133">Transmembrane helix</keyword>
<dbReference type="InterPro" id="IPR036890">
    <property type="entry name" value="HATPase_C_sf"/>
</dbReference>
<dbReference type="Pfam" id="PF06580">
    <property type="entry name" value="His_kinase"/>
    <property type="match status" value="1"/>
</dbReference>
<keyword evidence="6" id="KW-0808">Transferase</keyword>
<evidence type="ECO:0000256" key="2">
    <source>
        <dbReference type="SAM" id="MobiDB-lite"/>
    </source>
</evidence>
<dbReference type="InterPro" id="IPR010559">
    <property type="entry name" value="Sig_transdc_His_kin_internal"/>
</dbReference>
<comment type="caution">
    <text evidence="6">The sequence shown here is derived from an EMBL/GenBank/DDBJ whole genome shotgun (WGS) entry which is preliminary data.</text>
</comment>
<feature type="compositionally biased region" description="Polar residues" evidence="2">
    <location>
        <begin position="943"/>
        <end position="959"/>
    </location>
</feature>
<accession>A0ABS5JZF1</accession>
<sequence length="959" mass="111926">MKNLILKTSLLVYFLSLFVCIQAQNAKLPPLRLKKGDTFSYKCKYMNLDDANNEQIYWFTFHVKDLKQEVYSMEIQIDRHKTNNTSKNFDTQYGYYNEFESPLLRIPVSFQITKNRKISNLHLPEDIVQKRSNDFAAEDLLKKMQLLMYYQQHEIKLQKLIENVFTCWNVPDVKTSNLSYLNTSHKNQYKLNYQFIADSILLSKKTEETPYGSHLEKEDIKGTLTLIHKTGLPSETSYRLSSTYKVVSDSYKLDQAVTIQPYAPHKTVTLIANVSDDYKGNELNAYLINNYFIERDIFKWRIDLKKGKTYSTTQDLSRPIALNMVLKDGPVSNSSFCNLLLEPGDSISININNDSIYFTGKGALKNKLKNYLIKHDLNISKEWDEHKTKQLCEVKTNEQLAYIDKFEGQISEWAHQHLEADIYYGNLNHLIHYYYYHNQGNVNPASFEILFNDVDLTIHSCITSFYNRTVVKDYIYRKALIMKGYYQNRTLHEQEKFYLAEMLLSREAKYLAQTDIVWQALKSNDTQIGNHLFQEYKKQYWQSEFYTLLNDLYANRVNLGANQKLPEVTFTTIDGKHLSTNDLKGKYIQLLFINIEYEDEQKTLEAYQKLKAEMDDKQFELITVFVTPDEEKIKEYIKEHQPKGILVSNPDWSIDELNQFKMEYGLPYFLVNPDGIIIFSGAIDDSGLDHFLNEVKKIIQQTDFSAYEASISKRTLYSVLLVALLVFAIIVVASIAITRNIKRKEAMQRQKLEWQISAVRSQLNPHFLFNAMNSIQFLVNHNENKKANLFLSSFAKLMRKVLYQAEEEFTSLENELDTIQKYLELEHLRHKFTFHIEIDPAIDLYNTEIPVMLIQPFVENAILHGIAELKELGRIDVSITKINQNQLRICISDNGVGLSDKVNQSSTQSNGKGMYLTQKRMDLIMQKYRKEITFEVNDRKQQDSSTNGTLVNINIETEA</sequence>
<dbReference type="SUPFAM" id="SSF52833">
    <property type="entry name" value="Thioredoxin-like"/>
    <property type="match status" value="1"/>
</dbReference>
<feature type="coiled-coil region" evidence="1">
    <location>
        <begin position="795"/>
        <end position="822"/>
    </location>
</feature>
<organism evidence="6 7">
    <name type="scientific">Carboxylicivirga linearis</name>
    <dbReference type="NCBI Taxonomy" id="1628157"/>
    <lineage>
        <taxon>Bacteria</taxon>
        <taxon>Pseudomonadati</taxon>
        <taxon>Bacteroidota</taxon>
        <taxon>Bacteroidia</taxon>
        <taxon>Marinilabiliales</taxon>
        <taxon>Marinilabiliaceae</taxon>
        <taxon>Carboxylicivirga</taxon>
    </lineage>
</organism>
<dbReference type="PANTHER" id="PTHR34220:SF7">
    <property type="entry name" value="SENSOR HISTIDINE KINASE YPDA"/>
    <property type="match status" value="1"/>
</dbReference>
<evidence type="ECO:0000313" key="6">
    <source>
        <dbReference type="EMBL" id="MBS2100175.1"/>
    </source>
</evidence>
<dbReference type="RefSeq" id="WP_212217543.1">
    <property type="nucleotide sequence ID" value="NZ_JAGUCO010000019.1"/>
</dbReference>
<feature type="domain" description="Thioredoxin" evidence="5">
    <location>
        <begin position="559"/>
        <end position="697"/>
    </location>
</feature>
<feature type="signal peptide" evidence="4">
    <location>
        <begin position="1"/>
        <end position="25"/>
    </location>
</feature>
<evidence type="ECO:0000256" key="3">
    <source>
        <dbReference type="SAM" id="Phobius"/>
    </source>
</evidence>
<keyword evidence="6" id="KW-0418">Kinase</keyword>
<reference evidence="6 7" key="1">
    <citation type="journal article" date="2015" name="Int. J. Syst. Evol. Microbiol.">
        <title>Carboxylicivirga linearis sp. nov., isolated from a sea cucumber culture pond.</title>
        <authorList>
            <person name="Wang F.Q."/>
            <person name="Zhou Y.X."/>
            <person name="Lin X.Z."/>
            <person name="Chen G.J."/>
            <person name="Du Z.J."/>
        </authorList>
    </citation>
    <scope>NUCLEOTIDE SEQUENCE [LARGE SCALE GENOMIC DNA]</scope>
    <source>
        <strain evidence="6 7">FB218</strain>
    </source>
</reference>
<dbReference type="InterPro" id="IPR013766">
    <property type="entry name" value="Thioredoxin_domain"/>
</dbReference>
<evidence type="ECO:0000313" key="7">
    <source>
        <dbReference type="Proteomes" id="UP000708576"/>
    </source>
</evidence>
<gene>
    <name evidence="6" type="ORF">KEM10_17955</name>
</gene>
<dbReference type="SUPFAM" id="SSF55874">
    <property type="entry name" value="ATPase domain of HSP90 chaperone/DNA topoisomerase II/histidine kinase"/>
    <property type="match status" value="1"/>
</dbReference>
<feature type="region of interest" description="Disordered" evidence="2">
    <location>
        <begin position="939"/>
        <end position="959"/>
    </location>
</feature>
<dbReference type="PROSITE" id="PS51352">
    <property type="entry name" value="THIOREDOXIN_2"/>
    <property type="match status" value="1"/>
</dbReference>
<name>A0ABS5JZF1_9BACT</name>
<protein>
    <submittedName>
        <fullName evidence="6">Histidine kinase</fullName>
    </submittedName>
</protein>
<dbReference type="GO" id="GO:0016301">
    <property type="term" value="F:kinase activity"/>
    <property type="evidence" value="ECO:0007669"/>
    <property type="project" value="UniProtKB-KW"/>
</dbReference>
<keyword evidence="7" id="KW-1185">Reference proteome</keyword>
<dbReference type="InterPro" id="IPR036249">
    <property type="entry name" value="Thioredoxin-like_sf"/>
</dbReference>
<dbReference type="Gene3D" id="3.40.30.10">
    <property type="entry name" value="Glutaredoxin"/>
    <property type="match status" value="1"/>
</dbReference>
<keyword evidence="1" id="KW-0175">Coiled coil</keyword>
<feature type="transmembrane region" description="Helical" evidence="3">
    <location>
        <begin position="716"/>
        <end position="737"/>
    </location>
</feature>